<dbReference type="EMBL" id="CAWUFR010000227">
    <property type="protein sequence ID" value="CAK6973317.1"/>
    <property type="molecule type" value="Genomic_DNA"/>
</dbReference>
<dbReference type="InterPro" id="IPR022684">
    <property type="entry name" value="Calpain_cysteine_protease"/>
</dbReference>
<dbReference type="SMART" id="SM00720">
    <property type="entry name" value="calpain_III"/>
    <property type="match status" value="1"/>
</dbReference>
<dbReference type="Gene3D" id="3.90.70.10">
    <property type="entry name" value="Cysteine proteinases"/>
    <property type="match status" value="1"/>
</dbReference>
<evidence type="ECO:0000256" key="6">
    <source>
        <dbReference type="ARBA" id="ARBA00022807"/>
    </source>
</evidence>
<dbReference type="Pfam" id="PF00648">
    <property type="entry name" value="Peptidase_C2"/>
    <property type="match status" value="1"/>
</dbReference>
<keyword evidence="13" id="KW-1185">Reference proteome</keyword>
<comment type="similarity">
    <text evidence="1">Belongs to the peptidase C2 family.</text>
</comment>
<feature type="region of interest" description="Disordered" evidence="10">
    <location>
        <begin position="519"/>
        <end position="542"/>
    </location>
</feature>
<dbReference type="InterPro" id="IPR000169">
    <property type="entry name" value="Pept_cys_AS"/>
</dbReference>
<sequence>MSNKQSIDTNAKVVKYLNQDYTSLKRECRSSGKLFTDKNFPAAPESLGFKKLGPESEVARGIKWMRPKELCSYQTQCPYAEFIIGKADRTDICQGKLGDCWLLAAISSLTLNPQILKWVVPEGQSLSLYYAGIFHFQLWQYGQWVDVVVDDRLPTKHGKLLFVHSAGGQDFWSALLEKAYAKVNGSYEALIGGWPMEAFVDFTGGMAESYDLDDAPSFLFHIIRKALKLGSLLSCRINKSNSIEMDNLTSFKLVPDHTYSITAAQQVHYNDSLVELVRIRNPWGKMEWNGAWGSRSELWNYVNSEEKKLNNSDENGEFWMSYTDFIRYFSRLSICNLTPDTVMSDEVLSWSYKTFKGSWEKGATAGGRKQNQATFCTNPQFFINLNFVDDDPHDGGDGCTILIGLMQKDARKEKYLRIGFYIYKVPAKYKGRREVHVGRDVLMETEPKHCTDFIFRREVYCRLKLPRGEYAIIPSTFDPDCEGSFILRVFAEKQYTTRSKEDFNFNKLSLHHRHDSPWVPASRITRGPGDSRGFGALPPATP</sequence>
<evidence type="ECO:0000256" key="7">
    <source>
        <dbReference type="ARBA" id="ARBA00022837"/>
    </source>
</evidence>
<proteinExistence type="inferred from homology"/>
<gene>
    <name evidence="12" type="ORF">FSCOSCO3_A005875</name>
</gene>
<evidence type="ECO:0000313" key="13">
    <source>
        <dbReference type="Proteomes" id="UP001314229"/>
    </source>
</evidence>
<dbReference type="SUPFAM" id="SSF49758">
    <property type="entry name" value="Calpain large subunit, middle domain (domain III)"/>
    <property type="match status" value="1"/>
</dbReference>
<reference evidence="12 13" key="1">
    <citation type="submission" date="2024-01" db="EMBL/GenBank/DDBJ databases">
        <authorList>
            <person name="Alioto T."/>
            <person name="Alioto T."/>
            <person name="Gomez Garrido J."/>
        </authorList>
    </citation>
    <scope>NUCLEOTIDE SEQUENCE [LARGE SCALE GENOMIC DNA]</scope>
</reference>
<evidence type="ECO:0000256" key="3">
    <source>
        <dbReference type="ARBA" id="ARBA00022723"/>
    </source>
</evidence>
<accession>A0AAV1PND8</accession>
<evidence type="ECO:0000256" key="8">
    <source>
        <dbReference type="PIRSR" id="PIRSR622684-1"/>
    </source>
</evidence>
<evidence type="ECO:0000256" key="4">
    <source>
        <dbReference type="ARBA" id="ARBA00022737"/>
    </source>
</evidence>
<keyword evidence="2 9" id="KW-0645">Protease</keyword>
<dbReference type="PANTHER" id="PTHR10183:SF409">
    <property type="entry name" value="CALPAIN-8"/>
    <property type="match status" value="1"/>
</dbReference>
<dbReference type="PRINTS" id="PR00704">
    <property type="entry name" value="CALPAIN"/>
</dbReference>
<feature type="active site" evidence="8 9">
    <location>
        <position position="281"/>
    </location>
</feature>
<evidence type="ECO:0000256" key="2">
    <source>
        <dbReference type="ARBA" id="ARBA00022670"/>
    </source>
</evidence>
<dbReference type="GO" id="GO:0005737">
    <property type="term" value="C:cytoplasm"/>
    <property type="evidence" value="ECO:0007669"/>
    <property type="project" value="TreeGrafter"/>
</dbReference>
<organism evidence="12 13">
    <name type="scientific">Scomber scombrus</name>
    <name type="common">Atlantic mackerel</name>
    <name type="synonym">Scomber vernalis</name>
    <dbReference type="NCBI Taxonomy" id="13677"/>
    <lineage>
        <taxon>Eukaryota</taxon>
        <taxon>Metazoa</taxon>
        <taxon>Chordata</taxon>
        <taxon>Craniata</taxon>
        <taxon>Vertebrata</taxon>
        <taxon>Euteleostomi</taxon>
        <taxon>Actinopterygii</taxon>
        <taxon>Neopterygii</taxon>
        <taxon>Teleostei</taxon>
        <taxon>Neoteleostei</taxon>
        <taxon>Acanthomorphata</taxon>
        <taxon>Pelagiaria</taxon>
        <taxon>Scombriformes</taxon>
        <taxon>Scombridae</taxon>
        <taxon>Scomber</taxon>
    </lineage>
</organism>
<dbReference type="AlphaFoldDB" id="A0AAV1PND8"/>
<dbReference type="Gene3D" id="2.60.120.380">
    <property type="match status" value="1"/>
</dbReference>
<dbReference type="InterPro" id="IPR036213">
    <property type="entry name" value="Calpain_III_sf"/>
</dbReference>
<evidence type="ECO:0000256" key="10">
    <source>
        <dbReference type="SAM" id="MobiDB-lite"/>
    </source>
</evidence>
<dbReference type="SMART" id="SM00230">
    <property type="entry name" value="CysPc"/>
    <property type="match status" value="1"/>
</dbReference>
<keyword evidence="6 9" id="KW-0788">Thiol protease</keyword>
<keyword evidence="4" id="KW-0677">Repeat</keyword>
<evidence type="ECO:0000313" key="12">
    <source>
        <dbReference type="EMBL" id="CAK6973317.1"/>
    </source>
</evidence>
<dbReference type="GO" id="GO:0006508">
    <property type="term" value="P:proteolysis"/>
    <property type="evidence" value="ECO:0007669"/>
    <property type="project" value="UniProtKB-KW"/>
</dbReference>
<protein>
    <submittedName>
        <fullName evidence="12">Calpain-2 catalytic subunit-like</fullName>
    </submittedName>
</protein>
<name>A0AAV1PND8_SCOSC</name>
<feature type="active site" evidence="8 9">
    <location>
        <position position="100"/>
    </location>
</feature>
<evidence type="ECO:0000256" key="5">
    <source>
        <dbReference type="ARBA" id="ARBA00022801"/>
    </source>
</evidence>
<dbReference type="PROSITE" id="PS00139">
    <property type="entry name" value="THIOL_PROTEASE_CYS"/>
    <property type="match status" value="1"/>
</dbReference>
<dbReference type="CDD" id="cd00044">
    <property type="entry name" value="CysPc"/>
    <property type="match status" value="1"/>
</dbReference>
<dbReference type="InterPro" id="IPR001300">
    <property type="entry name" value="Peptidase_C2_calpain_cat"/>
</dbReference>
<dbReference type="FunFam" id="3.90.70.10:FF:000001">
    <property type="entry name" value="Calpain-1 catalytic subunit"/>
    <property type="match status" value="1"/>
</dbReference>
<dbReference type="GO" id="GO:0004198">
    <property type="term" value="F:calcium-dependent cysteine-type endopeptidase activity"/>
    <property type="evidence" value="ECO:0007669"/>
    <property type="project" value="InterPro"/>
</dbReference>
<dbReference type="InterPro" id="IPR022683">
    <property type="entry name" value="Calpain_III"/>
</dbReference>
<dbReference type="SUPFAM" id="SSF54001">
    <property type="entry name" value="Cysteine proteinases"/>
    <property type="match status" value="1"/>
</dbReference>
<dbReference type="FunFam" id="2.60.120.380:FF:000001">
    <property type="entry name" value="Calpain-1 catalytic subunit"/>
    <property type="match status" value="1"/>
</dbReference>
<dbReference type="Proteomes" id="UP001314229">
    <property type="component" value="Unassembled WGS sequence"/>
</dbReference>
<evidence type="ECO:0000256" key="9">
    <source>
        <dbReference type="PROSITE-ProRule" id="PRU00239"/>
    </source>
</evidence>
<dbReference type="PROSITE" id="PS50203">
    <property type="entry name" value="CALPAIN_CAT"/>
    <property type="match status" value="1"/>
</dbReference>
<evidence type="ECO:0000256" key="1">
    <source>
        <dbReference type="ARBA" id="ARBA00007623"/>
    </source>
</evidence>
<dbReference type="PANTHER" id="PTHR10183">
    <property type="entry name" value="CALPAIN"/>
    <property type="match status" value="1"/>
</dbReference>
<dbReference type="Pfam" id="PF01067">
    <property type="entry name" value="Calpain_III"/>
    <property type="match status" value="1"/>
</dbReference>
<keyword evidence="5 9" id="KW-0378">Hydrolase</keyword>
<comment type="caution">
    <text evidence="12">The sequence shown here is derived from an EMBL/GenBank/DDBJ whole genome shotgun (WGS) entry which is preliminary data.</text>
</comment>
<keyword evidence="3" id="KW-0479">Metal-binding</keyword>
<feature type="domain" description="Calpain catalytic" evidence="11">
    <location>
        <begin position="34"/>
        <end position="338"/>
    </location>
</feature>
<dbReference type="InterPro" id="IPR038765">
    <property type="entry name" value="Papain-like_cys_pep_sf"/>
</dbReference>
<dbReference type="GO" id="GO:0046872">
    <property type="term" value="F:metal ion binding"/>
    <property type="evidence" value="ECO:0007669"/>
    <property type="project" value="UniProtKB-KW"/>
</dbReference>
<evidence type="ECO:0000259" key="11">
    <source>
        <dbReference type="PROSITE" id="PS50203"/>
    </source>
</evidence>
<dbReference type="InterPro" id="IPR022682">
    <property type="entry name" value="Calpain_domain_III"/>
</dbReference>
<keyword evidence="7" id="KW-0106">Calcium</keyword>
<feature type="active site" evidence="8 9">
    <location>
        <position position="257"/>
    </location>
</feature>
<dbReference type="CDD" id="cd00214">
    <property type="entry name" value="Calpain_III"/>
    <property type="match status" value="1"/>
</dbReference>
<dbReference type="InterPro" id="IPR033883">
    <property type="entry name" value="C2_III"/>
</dbReference>